<name>A0A1V0GUL1_9RHOB</name>
<organism evidence="8 11">
    <name type="scientific">Paracoccus yeei</name>
    <dbReference type="NCBI Taxonomy" id="147645"/>
    <lineage>
        <taxon>Bacteria</taxon>
        <taxon>Pseudomonadati</taxon>
        <taxon>Pseudomonadota</taxon>
        <taxon>Alphaproteobacteria</taxon>
        <taxon>Rhodobacterales</taxon>
        <taxon>Paracoccaceae</taxon>
        <taxon>Paracoccus</taxon>
    </lineage>
</organism>
<gene>
    <name evidence="8" type="ORF">A6J80_15130</name>
    <name evidence="10" type="ORF">FOB51_09235</name>
    <name evidence="9" type="ORF">PY32053_00711</name>
</gene>
<dbReference type="EMBL" id="CP020442">
    <property type="protein sequence ID" value="ARC37521.1"/>
    <property type="molecule type" value="Genomic_DNA"/>
</dbReference>
<feature type="transmembrane region" description="Helical" evidence="7">
    <location>
        <begin position="124"/>
        <end position="144"/>
    </location>
</feature>
<dbReference type="eggNOG" id="COG0679">
    <property type="taxonomic scope" value="Bacteria"/>
</dbReference>
<feature type="transmembrane region" description="Helical" evidence="7">
    <location>
        <begin position="264"/>
        <end position="283"/>
    </location>
</feature>
<feature type="transmembrane region" description="Helical" evidence="7">
    <location>
        <begin position="6"/>
        <end position="23"/>
    </location>
</feature>
<evidence type="ECO:0000256" key="2">
    <source>
        <dbReference type="ARBA" id="ARBA00022448"/>
    </source>
</evidence>
<dbReference type="RefSeq" id="WP_080622038.1">
    <property type="nucleotide sequence ID" value="NZ_CALTWI010000059.1"/>
</dbReference>
<keyword evidence="2" id="KW-0813">Transport</keyword>
<reference evidence="11" key="1">
    <citation type="submission" date="2017-03" db="EMBL/GenBank/DDBJ databases">
        <title>FDA dAtabase for Regulatory Grade micrObial Sequences (FDA-ARGOS): Supporting development and validation of Infectious Disease Dx tests.</title>
        <authorList>
            <person name="Minogue T."/>
            <person name="Wolcott M."/>
            <person name="Wasieloski L."/>
            <person name="Aguilar W."/>
            <person name="Moore D."/>
            <person name="Tallon L."/>
            <person name="Sadzewicz L."/>
            <person name="Sengamalay N."/>
            <person name="Ott S."/>
            <person name="Godinez A."/>
            <person name="Nagaraj S."/>
            <person name="Nadendla S."/>
            <person name="Geyer C."/>
            <person name="Sichtig H."/>
        </authorList>
    </citation>
    <scope>NUCLEOTIDE SEQUENCE [LARGE SCALE GENOMIC DNA]</scope>
    <source>
        <strain evidence="11">FDAARGOS_252</strain>
    </source>
</reference>
<evidence type="ECO:0000313" key="8">
    <source>
        <dbReference type="EMBL" id="ARC37521.1"/>
    </source>
</evidence>
<dbReference type="GO" id="GO:0055085">
    <property type="term" value="P:transmembrane transport"/>
    <property type="evidence" value="ECO:0007669"/>
    <property type="project" value="InterPro"/>
</dbReference>
<keyword evidence="6 7" id="KW-0472">Membrane</keyword>
<dbReference type="Proteomes" id="UP000272010">
    <property type="component" value="Chromosome"/>
</dbReference>
<evidence type="ECO:0000256" key="6">
    <source>
        <dbReference type="ARBA" id="ARBA00023136"/>
    </source>
</evidence>
<feature type="transmembrane region" description="Helical" evidence="7">
    <location>
        <begin position="95"/>
        <end position="112"/>
    </location>
</feature>
<keyword evidence="4 7" id="KW-0812">Transmembrane</keyword>
<feature type="transmembrane region" description="Helical" evidence="7">
    <location>
        <begin position="165"/>
        <end position="186"/>
    </location>
</feature>
<protein>
    <submittedName>
        <fullName evidence="8">AEC family transporter</fullName>
    </submittedName>
</protein>
<dbReference type="PANTHER" id="PTHR36838">
    <property type="entry name" value="AUXIN EFFLUX CARRIER FAMILY PROTEIN"/>
    <property type="match status" value="1"/>
</dbReference>
<reference evidence="8" key="2">
    <citation type="submission" date="2017-12" db="EMBL/GenBank/DDBJ databases">
        <title>FDA dAtabase for Regulatory Grade micrObial Sequences (FDA-ARGOS): Supporting development and validation of Infectious Disease Dx tests.</title>
        <authorList>
            <person name="Campos J."/>
            <person name="Goldberg B."/>
            <person name="Tallon L."/>
            <person name="Sadzewicz L."/>
            <person name="Sengamalay N."/>
            <person name="Ott S."/>
            <person name="Godinez A."/>
            <person name="Nagaraj S."/>
            <person name="Vyas G."/>
            <person name="Aluvathingal J."/>
            <person name="Nadendla S."/>
            <person name="Geyer C."/>
            <person name="Nandy P."/>
            <person name="Hobson J."/>
            <person name="Sichtig H."/>
        </authorList>
    </citation>
    <scope>NUCLEOTIDE SEQUENCE</scope>
    <source>
        <strain evidence="8">FDAARGOS_252</strain>
    </source>
</reference>
<reference evidence="9" key="3">
    <citation type="journal article" date="2018" name="Front. Microbiol.">
        <title>Genome Structure of the Opportunistic Pathogen Paracoccus yeei (Alphaproteobacteria) and Identification of Putative Virulence Factors.</title>
        <authorList>
            <person name="Lasek R."/>
            <person name="Szuplewska M."/>
            <person name="Mitura M."/>
            <person name="Decewicz P."/>
            <person name="Chmielowska C."/>
            <person name="Pawlot A."/>
            <person name="Sentkowska D."/>
            <person name="Czarnecki J."/>
            <person name="Bartosik D."/>
        </authorList>
    </citation>
    <scope>NUCLEOTIDE SEQUENCE</scope>
    <source>
        <strain evidence="9">CCUG 32053</strain>
    </source>
</reference>
<dbReference type="Pfam" id="PF03547">
    <property type="entry name" value="Mem_trans"/>
    <property type="match status" value="1"/>
</dbReference>
<reference evidence="10 13" key="5">
    <citation type="submission" date="2019-09" db="EMBL/GenBank/DDBJ databases">
        <title>FDA dAtabase for Regulatory Grade micrObial Sequences (FDA-ARGOS): Supporting development and validation of Infectious Disease Dx tests.</title>
        <authorList>
            <person name="Sciortino C."/>
            <person name="Tallon L."/>
            <person name="Sadzewicz L."/>
            <person name="Vavikolanu K."/>
            <person name="Mehta A."/>
            <person name="Aluvathingal J."/>
            <person name="Nadendla S."/>
            <person name="Nandy P."/>
            <person name="Geyer C."/>
            <person name="Yan Y."/>
            <person name="Sichtig H."/>
        </authorList>
    </citation>
    <scope>NUCLEOTIDE SEQUENCE [LARGE SCALE GENOMIC DNA]</scope>
    <source>
        <strain evidence="10 13">FDAARGOS_643</strain>
    </source>
</reference>
<evidence type="ECO:0000256" key="7">
    <source>
        <dbReference type="SAM" id="Phobius"/>
    </source>
</evidence>
<dbReference type="EMBL" id="CP031078">
    <property type="protein sequence ID" value="AYF00387.1"/>
    <property type="molecule type" value="Genomic_DNA"/>
</dbReference>
<evidence type="ECO:0000313" key="11">
    <source>
        <dbReference type="Proteomes" id="UP000191257"/>
    </source>
</evidence>
<feature type="transmembrane region" description="Helical" evidence="7">
    <location>
        <begin position="67"/>
        <end position="88"/>
    </location>
</feature>
<keyword evidence="5 7" id="KW-1133">Transmembrane helix</keyword>
<dbReference type="GO" id="GO:0016020">
    <property type="term" value="C:membrane"/>
    <property type="evidence" value="ECO:0007669"/>
    <property type="project" value="UniProtKB-SubCell"/>
</dbReference>
<evidence type="ECO:0000256" key="4">
    <source>
        <dbReference type="ARBA" id="ARBA00022692"/>
    </source>
</evidence>
<dbReference type="Proteomes" id="UP000324507">
    <property type="component" value="Chromosome"/>
</dbReference>
<reference evidence="12" key="4">
    <citation type="submission" date="2018-07" db="EMBL/GenBank/DDBJ databases">
        <title>Genome Structure of the Opportunistic Pathogen Paracoccus yeei (Alphaproteobacteria) and Identification of Putative Virulence Factors.</title>
        <authorList>
            <person name="Lasek R."/>
            <person name="Szuplewska M."/>
            <person name="Mitura M."/>
            <person name="Decewicz P."/>
            <person name="Chmielowska C."/>
            <person name="Pawlot A."/>
            <person name="Sentkowska D."/>
            <person name="Czarnecki J."/>
            <person name="Bartosik D."/>
        </authorList>
    </citation>
    <scope>NUCLEOTIDE SEQUENCE [LARGE SCALE GENOMIC DNA]</scope>
    <source>
        <strain evidence="12">CCUG 32053</strain>
    </source>
</reference>
<accession>A0A1V0GUL1</accession>
<evidence type="ECO:0000256" key="5">
    <source>
        <dbReference type="ARBA" id="ARBA00022989"/>
    </source>
</evidence>
<feature type="transmembrane region" description="Helical" evidence="7">
    <location>
        <begin position="290"/>
        <end position="310"/>
    </location>
</feature>
<dbReference type="STRING" id="147645.A6J80_15130"/>
<evidence type="ECO:0000313" key="10">
    <source>
        <dbReference type="EMBL" id="QEU08168.1"/>
    </source>
</evidence>
<dbReference type="KEGG" id="pye:A6J80_15130"/>
<dbReference type="InterPro" id="IPR004776">
    <property type="entry name" value="Mem_transp_PIN-like"/>
</dbReference>
<comment type="subcellular location">
    <subcellularLocation>
        <location evidence="1">Membrane</location>
        <topology evidence="1">Multi-pass membrane protein</topology>
    </subcellularLocation>
</comment>
<dbReference type="EMBL" id="CP044081">
    <property type="protein sequence ID" value="QEU08168.1"/>
    <property type="molecule type" value="Genomic_DNA"/>
</dbReference>
<evidence type="ECO:0000313" key="9">
    <source>
        <dbReference type="EMBL" id="AYF00387.1"/>
    </source>
</evidence>
<feature type="transmembrane region" description="Helical" evidence="7">
    <location>
        <begin position="198"/>
        <end position="220"/>
    </location>
</feature>
<dbReference type="Proteomes" id="UP000191257">
    <property type="component" value="Chromosome"/>
</dbReference>
<feature type="transmembrane region" description="Helical" evidence="7">
    <location>
        <begin position="232"/>
        <end position="252"/>
    </location>
</feature>
<evidence type="ECO:0000313" key="13">
    <source>
        <dbReference type="Proteomes" id="UP000324507"/>
    </source>
</evidence>
<evidence type="ECO:0000256" key="1">
    <source>
        <dbReference type="ARBA" id="ARBA00004141"/>
    </source>
</evidence>
<keyword evidence="11" id="KW-1185">Reference proteome</keyword>
<evidence type="ECO:0000256" key="3">
    <source>
        <dbReference type="ARBA" id="ARBA00022475"/>
    </source>
</evidence>
<keyword evidence="3" id="KW-1003">Cell membrane</keyword>
<dbReference type="PANTHER" id="PTHR36838:SF3">
    <property type="entry name" value="TRANSPORTER AUXIN EFFLUX CARRIER EC FAMILY"/>
    <property type="match status" value="1"/>
</dbReference>
<evidence type="ECO:0000313" key="12">
    <source>
        <dbReference type="Proteomes" id="UP000272010"/>
    </source>
</evidence>
<dbReference type="AlphaFoldDB" id="A0A1V0GUL1"/>
<sequence>MTILFDVILPVFIVIGFGYVVAWRRMFTEVAVDGLMRFAQNFAVPVLLFASVARLDMAENFNLGMWIAFYSGAFLSYFIGWGLALYWLKRPGTDAVAIGFCCLFSNSLLLGIPIMERAYGAEAIAGNVAIIAIHSPLLYTFGITMMEITRARGQSLAVSQIAMRALSGVLHTPLIIGILCGVAMNLLTRAGLVMPQGFWAAVDMMARAALPAALFGLGGVLHRYKPEGDSTAIAICCLCSLVVHPVTTYGLGLLFQLPAAPMRSAVITASMAPGVNAYLFASIYNSAKRVAASTVLVSTALSILTIWFWISVLP</sequence>
<proteinExistence type="predicted"/>